<dbReference type="EMBL" id="RLIH01000001">
    <property type="protein sequence ID" value="RVU55666.1"/>
    <property type="molecule type" value="Genomic_DNA"/>
</dbReference>
<evidence type="ECO:0000313" key="2">
    <source>
        <dbReference type="Proteomes" id="UP000288812"/>
    </source>
</evidence>
<protein>
    <submittedName>
        <fullName evidence="1">Racemase</fullName>
    </submittedName>
</protein>
<dbReference type="InterPro" id="IPR001920">
    <property type="entry name" value="Asp/Glu_race"/>
</dbReference>
<organism evidence="1 2">
    <name type="scientific">Anaerosphaera multitolerans</name>
    <dbReference type="NCBI Taxonomy" id="2487351"/>
    <lineage>
        <taxon>Bacteria</taxon>
        <taxon>Bacillati</taxon>
        <taxon>Bacillota</taxon>
        <taxon>Tissierellia</taxon>
        <taxon>Tissierellales</taxon>
        <taxon>Peptoniphilaceae</taxon>
        <taxon>Anaerosphaera</taxon>
    </lineage>
</organism>
<dbReference type="OrthoDB" id="9801055at2"/>
<dbReference type="SUPFAM" id="SSF53681">
    <property type="entry name" value="Aspartate/glutamate racemase"/>
    <property type="match status" value="1"/>
</dbReference>
<proteinExistence type="predicted"/>
<reference evidence="1 2" key="1">
    <citation type="submission" date="2018-11" db="EMBL/GenBank/DDBJ databases">
        <title>Genome sequencing and assembly of Anaerosphaera sp. nov., GS7-6-2.</title>
        <authorList>
            <person name="Rettenmaier R."/>
            <person name="Liebl W."/>
            <person name="Zverlov V."/>
        </authorList>
    </citation>
    <scope>NUCLEOTIDE SEQUENCE [LARGE SCALE GENOMIC DNA]</scope>
    <source>
        <strain evidence="1 2">GS7-6-2</strain>
    </source>
</reference>
<sequence>MKIAVMAGTNVDTKMGADLLESKGFETISIAMADSCTDQTDMQYFSSEELEKRAGEEILKAKSQGAEKVFIYCNSLSASIDYKKISKETEMEIITPLETYANLPKSCRNIAVIAANGISAYEIDRIIRDSDSSRNVISMGNMSIVESIEEGLKPEEIIRGLNLKGMVKYFEEIEDVRYKIDTILLGCTHFPYIKDQLRSLTTLRVIDPGEDMIDRI</sequence>
<name>A0A437S984_9FIRM</name>
<comment type="caution">
    <text evidence="1">The sequence shown here is derived from an EMBL/GenBank/DDBJ whole genome shotgun (WGS) entry which is preliminary data.</text>
</comment>
<dbReference type="PROSITE" id="PS00924">
    <property type="entry name" value="ASP_GLU_RACEMASE_2"/>
    <property type="match status" value="1"/>
</dbReference>
<dbReference type="AlphaFoldDB" id="A0A437S984"/>
<dbReference type="Gene3D" id="3.40.50.1860">
    <property type="match status" value="1"/>
</dbReference>
<dbReference type="Proteomes" id="UP000288812">
    <property type="component" value="Unassembled WGS sequence"/>
</dbReference>
<dbReference type="RefSeq" id="WP_127722604.1">
    <property type="nucleotide sequence ID" value="NZ_RLIH01000001.1"/>
</dbReference>
<evidence type="ECO:0000313" key="1">
    <source>
        <dbReference type="EMBL" id="RVU55666.1"/>
    </source>
</evidence>
<keyword evidence="2" id="KW-1185">Reference proteome</keyword>
<accession>A0A437S984</accession>
<dbReference type="GO" id="GO:0016855">
    <property type="term" value="F:racemase and epimerase activity, acting on amino acids and derivatives"/>
    <property type="evidence" value="ECO:0007669"/>
    <property type="project" value="InterPro"/>
</dbReference>
<gene>
    <name evidence="1" type="ORF">EF514_00165</name>
</gene>
<dbReference type="InterPro" id="IPR033134">
    <property type="entry name" value="Asp/Glu_racemase_AS_2"/>
</dbReference>